<dbReference type="InterPro" id="IPR007874">
    <property type="entry name" value="MinC_N"/>
</dbReference>
<dbReference type="Pfam" id="PF05209">
    <property type="entry name" value="MinC_N"/>
    <property type="match status" value="1"/>
</dbReference>
<evidence type="ECO:0000259" key="9">
    <source>
        <dbReference type="Pfam" id="PF05209"/>
    </source>
</evidence>
<dbReference type="EMBL" id="CP060096">
    <property type="protein sequence ID" value="QSZ27875.1"/>
    <property type="molecule type" value="Genomic_DNA"/>
</dbReference>
<feature type="domain" description="Septum formation inhibitor MinC C-terminal" evidence="8">
    <location>
        <begin position="108"/>
        <end position="205"/>
    </location>
</feature>
<accession>A0A975AWP8</accession>
<evidence type="ECO:0000256" key="6">
    <source>
        <dbReference type="ARBA" id="ARBA00046874"/>
    </source>
</evidence>
<evidence type="ECO:0000259" key="8">
    <source>
        <dbReference type="Pfam" id="PF03775"/>
    </source>
</evidence>
<evidence type="ECO:0000256" key="5">
    <source>
        <dbReference type="ARBA" id="ARBA00025606"/>
    </source>
</evidence>
<keyword evidence="3 7" id="KW-0717">Septation</keyword>
<dbReference type="InterPro" id="IPR005526">
    <property type="entry name" value="Septum_form_inhib_MinC_C"/>
</dbReference>
<keyword evidence="11" id="KW-1185">Reference proteome</keyword>
<dbReference type="RefSeq" id="WP_284680593.1">
    <property type="nucleotide sequence ID" value="NZ_CP060096.1"/>
</dbReference>
<reference evidence="10" key="1">
    <citation type="submission" date="2020-08" db="EMBL/GenBank/DDBJ databases">
        <title>Genomic insights into the carbon and energy metabolism of the first obligate autotrophic acetogenic bacterium Aceticella autotrophica gen. nov., sp. nov.</title>
        <authorList>
            <person name="Toshchakov S.V."/>
            <person name="Elcheninov A.G."/>
            <person name="Kublanov I.V."/>
            <person name="Frolov E.N."/>
            <person name="Lebedinsky A.V."/>
        </authorList>
    </citation>
    <scope>NUCLEOTIDE SEQUENCE</scope>
    <source>
        <strain evidence="10">3443-3Ac</strain>
    </source>
</reference>
<dbReference type="InterPro" id="IPR013033">
    <property type="entry name" value="MinC"/>
</dbReference>
<sequence length="209" mass="23110">MLSDYFKIKGTKEGLVIIAEDCTDIDSLKEKIINRIEHSLTFFKGAQLTVKVKSLDISQAQIDELLQYIIDKYGISVKIKKMQERRLKNVSRENTVFEGLEEGMTKFHSGTVRSGQIIKYYGNLVVLGDVNPGGIVQASGNIVIVGALRGIAHAGFSGNDKAIIAATKINAMQLRINNVISRSPDNVSNTDYPEIALIKKNKIVVKPLY</sequence>
<dbReference type="Gene3D" id="2.160.20.70">
    <property type="match status" value="1"/>
</dbReference>
<keyword evidence="2 7" id="KW-0132">Cell division</keyword>
<evidence type="ECO:0000256" key="7">
    <source>
        <dbReference type="HAMAP-Rule" id="MF_00267"/>
    </source>
</evidence>
<evidence type="ECO:0000256" key="4">
    <source>
        <dbReference type="ARBA" id="ARBA00023306"/>
    </source>
</evidence>
<evidence type="ECO:0000256" key="3">
    <source>
        <dbReference type="ARBA" id="ARBA00023210"/>
    </source>
</evidence>
<dbReference type="InterPro" id="IPR016098">
    <property type="entry name" value="CAP/MinC_C"/>
</dbReference>
<dbReference type="Gene3D" id="3.30.160.540">
    <property type="match status" value="1"/>
</dbReference>
<evidence type="ECO:0000313" key="11">
    <source>
        <dbReference type="Proteomes" id="UP000671913"/>
    </source>
</evidence>
<comment type="similarity">
    <text evidence="1 7">Belongs to the MinC family.</text>
</comment>
<dbReference type="HAMAP" id="MF_00267">
    <property type="entry name" value="MinC"/>
    <property type="match status" value="1"/>
</dbReference>
<dbReference type="Proteomes" id="UP000671913">
    <property type="component" value="Chromosome"/>
</dbReference>
<dbReference type="SUPFAM" id="SSF63848">
    <property type="entry name" value="Cell-division inhibitor MinC, C-terminal domain"/>
    <property type="match status" value="1"/>
</dbReference>
<feature type="domain" description="Septum formation inhibitor MinC N-terminal" evidence="9">
    <location>
        <begin position="6"/>
        <end position="69"/>
    </location>
</feature>
<evidence type="ECO:0000256" key="2">
    <source>
        <dbReference type="ARBA" id="ARBA00022618"/>
    </source>
</evidence>
<dbReference type="PANTHER" id="PTHR34108">
    <property type="entry name" value="SEPTUM SITE-DETERMINING PROTEIN MINC"/>
    <property type="match status" value="1"/>
</dbReference>
<organism evidence="10 11">
    <name type="scientific">Aceticella autotrophica</name>
    <dbReference type="NCBI Taxonomy" id="2755338"/>
    <lineage>
        <taxon>Bacteria</taxon>
        <taxon>Bacillati</taxon>
        <taxon>Bacillota</taxon>
        <taxon>Clostridia</taxon>
        <taxon>Thermoanaerobacterales</taxon>
        <taxon>Thermoanaerobacteraceae</taxon>
        <taxon>Aceticella</taxon>
    </lineage>
</organism>
<dbReference type="Pfam" id="PF03775">
    <property type="entry name" value="MinC_C"/>
    <property type="match status" value="1"/>
</dbReference>
<evidence type="ECO:0000313" key="10">
    <source>
        <dbReference type="EMBL" id="QSZ27875.1"/>
    </source>
</evidence>
<dbReference type="KEGG" id="aaut:ACETAC_03030"/>
<dbReference type="GO" id="GO:0000917">
    <property type="term" value="P:division septum assembly"/>
    <property type="evidence" value="ECO:0007669"/>
    <property type="project" value="UniProtKB-KW"/>
</dbReference>
<protein>
    <recommendedName>
        <fullName evidence="7">Probable septum site-determining protein MinC</fullName>
    </recommendedName>
</protein>
<dbReference type="GO" id="GO:1901891">
    <property type="term" value="P:regulation of cell septum assembly"/>
    <property type="evidence" value="ECO:0007669"/>
    <property type="project" value="InterPro"/>
</dbReference>
<dbReference type="GO" id="GO:0000902">
    <property type="term" value="P:cell morphogenesis"/>
    <property type="evidence" value="ECO:0007669"/>
    <property type="project" value="InterPro"/>
</dbReference>
<dbReference type="GO" id="GO:0051302">
    <property type="term" value="P:regulation of cell division"/>
    <property type="evidence" value="ECO:0007669"/>
    <property type="project" value="InterPro"/>
</dbReference>
<dbReference type="NCBIfam" id="TIGR01222">
    <property type="entry name" value="minC"/>
    <property type="match status" value="1"/>
</dbReference>
<name>A0A975AWP8_9THEO</name>
<comment type="subunit">
    <text evidence="6 7">Interacts with MinD and FtsZ.</text>
</comment>
<dbReference type="PANTHER" id="PTHR34108:SF1">
    <property type="entry name" value="SEPTUM SITE-DETERMINING PROTEIN MINC"/>
    <property type="match status" value="1"/>
</dbReference>
<dbReference type="AlphaFoldDB" id="A0A975AWP8"/>
<comment type="function">
    <text evidence="5 7">Cell division inhibitor that blocks the formation of polar Z ring septums. Rapidly oscillates between the poles of the cell to destabilize FtsZ filaments that have formed before they mature into polar Z rings. Prevents FtsZ polymerization.</text>
</comment>
<keyword evidence="4 7" id="KW-0131">Cell cycle</keyword>
<proteinExistence type="inferred from homology"/>
<evidence type="ECO:0000256" key="1">
    <source>
        <dbReference type="ARBA" id="ARBA00006291"/>
    </source>
</evidence>
<dbReference type="InterPro" id="IPR036145">
    <property type="entry name" value="MinC_C_sf"/>
</dbReference>
<gene>
    <name evidence="7 10" type="primary">minC</name>
    <name evidence="10" type="ORF">ACETAC_03030</name>
</gene>